<keyword evidence="3" id="KW-1185">Reference proteome</keyword>
<proteinExistence type="predicted"/>
<dbReference type="Proteomes" id="UP000051681">
    <property type="component" value="Unassembled WGS sequence"/>
</dbReference>
<dbReference type="RefSeq" id="WP_058318878.1">
    <property type="nucleotide sequence ID" value="NZ_CYSF01000008.1"/>
</dbReference>
<gene>
    <name evidence="2" type="ORF">TM5383_01993</name>
</gene>
<dbReference type="InterPro" id="IPR034154">
    <property type="entry name" value="TOPRIM_DnaG/twinkle"/>
</dbReference>
<dbReference type="Pfam" id="PF06048">
    <property type="entry name" value="DUF927"/>
    <property type="match status" value="1"/>
</dbReference>
<evidence type="ECO:0000259" key="1">
    <source>
        <dbReference type="Pfam" id="PF06048"/>
    </source>
</evidence>
<evidence type="ECO:0000313" key="3">
    <source>
        <dbReference type="Proteomes" id="UP000051681"/>
    </source>
</evidence>
<accession>A0A0P1GQM8</accession>
<name>A0A0P1GQM8_9RHOB</name>
<dbReference type="InterPro" id="IPR009270">
    <property type="entry name" value="DUF927"/>
</dbReference>
<dbReference type="EMBL" id="CYSF01000008">
    <property type="protein sequence ID" value="CUH84775.1"/>
    <property type="molecule type" value="Genomic_DNA"/>
</dbReference>
<sequence length="726" mass="78127">MNDLAFSTEIRVVKKDDLPADAQQFAAIPADLERPAFSLAYSSLVAVYDYAHADGSIAFVVARFQTSRGKTYMQYTAWQLADGQRVWAAAGYSAQRPLYNLPALEQSSEKPVLLVEGEKCVDASQQWARFAVTTWAGGANGMSRTDFTPLSQREVIICPDDDEPGHQAGNWLADHLVGLGARVMIFDTAQLAEAFAGNPHSGFDIADAIDAGLHEGQFAAMVANSAVCTKYAGNDIAELASENDDEITPQRQVYQEIEAAFGIAPDVHERFDLSVDGVTTWKTDKKGALVRIFVSSPLVVLGRTRLSGPRGGWGYHIGLRNCLGQWETLTIPAKLLANDGKELRELLAEAGAITPQEFTGRRALMEYISYAQNCPVITLASRPGWLGDEFALPNAIISPGDGENGPSLTLDMGGRDHLLNRNGTLEEWQELAALAAPNTRATFALCCAFAPPMLRHLKMKGGGFHFFGNSSRGKTTLLRLAGSVWGGGGEEGFVRNWNNTSNGAEGMIADHNDLLLPLDELTVAAPELASQLIYMLANGQGKGRARKDGSAAERNSWNALVLSSGEKTAAQQITQGRHRSQMTGGLAVRMVDIPIEHAPGETIEDTCGLGSSRAWVEKVKCLTDDHYGLAGPAFVETLCVERSAHIAQARRYIERVQEMLFENGDDPQVQRAAERFALVAAAGQLASDWGIIPISHAQILRAIAACVNGGAILGHGSDGIVLSRAA</sequence>
<protein>
    <submittedName>
        <fullName evidence="2">Superfamily II helicase</fullName>
    </submittedName>
</protein>
<dbReference type="AlphaFoldDB" id="A0A0P1GQM8"/>
<evidence type="ECO:0000313" key="2">
    <source>
        <dbReference type="EMBL" id="CUH84775.1"/>
    </source>
</evidence>
<feature type="domain" description="DUF927" evidence="1">
    <location>
        <begin position="273"/>
        <end position="552"/>
    </location>
</feature>
<dbReference type="OrthoDB" id="784829at2"/>
<keyword evidence="2" id="KW-0547">Nucleotide-binding</keyword>
<keyword evidence="2" id="KW-0067">ATP-binding</keyword>
<dbReference type="CDD" id="cd01029">
    <property type="entry name" value="TOPRIM_primases"/>
    <property type="match status" value="1"/>
</dbReference>
<keyword evidence="2" id="KW-0378">Hydrolase</keyword>
<dbReference type="GO" id="GO:0004386">
    <property type="term" value="F:helicase activity"/>
    <property type="evidence" value="ECO:0007669"/>
    <property type="project" value="UniProtKB-KW"/>
</dbReference>
<keyword evidence="2" id="KW-0347">Helicase</keyword>
<organism evidence="2 3">
    <name type="scientific">Thalassovita mediterranea</name>
    <dbReference type="NCBI Taxonomy" id="340021"/>
    <lineage>
        <taxon>Bacteria</taxon>
        <taxon>Pseudomonadati</taxon>
        <taxon>Pseudomonadota</taxon>
        <taxon>Alphaproteobacteria</taxon>
        <taxon>Rhodobacterales</taxon>
        <taxon>Roseobacteraceae</taxon>
        <taxon>Thalassovita</taxon>
    </lineage>
</organism>
<reference evidence="2 3" key="1">
    <citation type="submission" date="2015-09" db="EMBL/GenBank/DDBJ databases">
        <authorList>
            <consortium name="Swine Surveillance"/>
        </authorList>
    </citation>
    <scope>NUCLEOTIDE SEQUENCE [LARGE SCALE GENOMIC DNA]</scope>
    <source>
        <strain evidence="2 3">CECT 8383</strain>
    </source>
</reference>